<organism evidence="1 2">
    <name type="scientific">Saccharophagus degradans</name>
    <dbReference type="NCBI Taxonomy" id="86304"/>
    <lineage>
        <taxon>Bacteria</taxon>
        <taxon>Pseudomonadati</taxon>
        <taxon>Pseudomonadota</taxon>
        <taxon>Gammaproteobacteria</taxon>
        <taxon>Cellvibrionales</taxon>
        <taxon>Cellvibrionaceae</taxon>
        <taxon>Saccharophagus</taxon>
    </lineage>
</organism>
<gene>
    <name evidence="1" type="ORF">Q4521_16940</name>
</gene>
<dbReference type="Pfam" id="PF11197">
    <property type="entry name" value="DUF2835"/>
    <property type="match status" value="1"/>
</dbReference>
<dbReference type="EMBL" id="JAUOPB010000013">
    <property type="protein sequence ID" value="MDO6424175.1"/>
    <property type="molecule type" value="Genomic_DNA"/>
</dbReference>
<dbReference type="Proteomes" id="UP001169760">
    <property type="component" value="Unassembled WGS sequence"/>
</dbReference>
<name>A0AAW7XAC0_9GAMM</name>
<comment type="caution">
    <text evidence="1">The sequence shown here is derived from an EMBL/GenBank/DDBJ whole genome shotgun (WGS) entry which is preliminary data.</text>
</comment>
<accession>A0AAW7XAC0</accession>
<sequence>MNTQNNSRLIVDLTLSAEKYQLMYAGAAKHVLAYTRDGRSIRFPAHILRPFVTRDGVQGSFVIEFDQNNRFVGINRL</sequence>
<evidence type="ECO:0000313" key="2">
    <source>
        <dbReference type="Proteomes" id="UP001169760"/>
    </source>
</evidence>
<protein>
    <submittedName>
        <fullName evidence="1">DUF2835 domain-containing protein</fullName>
    </submittedName>
</protein>
<reference evidence="1" key="1">
    <citation type="submission" date="2023-07" db="EMBL/GenBank/DDBJ databases">
        <title>Genome content predicts the carbon catabolic preferences of heterotrophic bacteria.</title>
        <authorList>
            <person name="Gralka M."/>
        </authorList>
    </citation>
    <scope>NUCLEOTIDE SEQUENCE</scope>
    <source>
        <strain evidence="1">I3M17_2</strain>
    </source>
</reference>
<dbReference type="InterPro" id="IPR021363">
    <property type="entry name" value="DUF2835"/>
</dbReference>
<evidence type="ECO:0000313" key="1">
    <source>
        <dbReference type="EMBL" id="MDO6424175.1"/>
    </source>
</evidence>
<dbReference type="GeneID" id="98613422"/>
<dbReference type="RefSeq" id="WP_011468229.1">
    <property type="nucleotide sequence ID" value="NZ_CP123764.1"/>
</dbReference>
<proteinExistence type="predicted"/>
<dbReference type="AlphaFoldDB" id="A0AAW7XAC0"/>